<keyword evidence="7" id="KW-1185">Reference proteome</keyword>
<evidence type="ECO:0000256" key="5">
    <source>
        <dbReference type="SAM" id="Phobius"/>
    </source>
</evidence>
<protein>
    <submittedName>
        <fullName evidence="6">Tetratricopeptide repeat protein</fullName>
    </submittedName>
</protein>
<dbReference type="PANTHER" id="PTHR45641:SF19">
    <property type="entry name" value="NEPHROCYSTIN-3"/>
    <property type="match status" value="1"/>
</dbReference>
<dbReference type="InterPro" id="IPR019734">
    <property type="entry name" value="TPR_rpt"/>
</dbReference>
<evidence type="ECO:0000256" key="2">
    <source>
        <dbReference type="ARBA" id="ARBA00022803"/>
    </source>
</evidence>
<dbReference type="SUPFAM" id="SSF48452">
    <property type="entry name" value="TPR-like"/>
    <property type="match status" value="2"/>
</dbReference>
<dbReference type="Gene3D" id="1.25.40.10">
    <property type="entry name" value="Tetratricopeptide repeat domain"/>
    <property type="match status" value="1"/>
</dbReference>
<dbReference type="Pfam" id="PF13374">
    <property type="entry name" value="TPR_10"/>
    <property type="match status" value="1"/>
</dbReference>
<proteinExistence type="predicted"/>
<keyword evidence="2 3" id="KW-0802">TPR repeat</keyword>
<feature type="coiled-coil region" evidence="4">
    <location>
        <begin position="100"/>
        <end position="163"/>
    </location>
</feature>
<dbReference type="AlphaFoldDB" id="A0A2T6BDB5"/>
<dbReference type="PROSITE" id="PS50005">
    <property type="entry name" value="TPR"/>
    <property type="match status" value="1"/>
</dbReference>
<reference evidence="6 7" key="1">
    <citation type="submission" date="2018-04" db="EMBL/GenBank/DDBJ databases">
        <title>Genomic Encyclopedia of Archaeal and Bacterial Type Strains, Phase II (KMG-II): from individual species to whole genera.</title>
        <authorList>
            <person name="Goeker M."/>
        </authorList>
    </citation>
    <scope>NUCLEOTIDE SEQUENCE [LARGE SCALE GENOMIC DNA]</scope>
    <source>
        <strain evidence="6 7">DSM 100977</strain>
    </source>
</reference>
<keyword evidence="5" id="KW-1133">Transmembrane helix</keyword>
<evidence type="ECO:0000256" key="4">
    <source>
        <dbReference type="SAM" id="Coils"/>
    </source>
</evidence>
<dbReference type="InterPro" id="IPR011990">
    <property type="entry name" value="TPR-like_helical_dom_sf"/>
</dbReference>
<feature type="repeat" description="TPR" evidence="3">
    <location>
        <begin position="316"/>
        <end position="349"/>
    </location>
</feature>
<keyword evidence="4" id="KW-0175">Coiled coil</keyword>
<dbReference type="EMBL" id="QBKS01000002">
    <property type="protein sequence ID" value="PTX54063.1"/>
    <property type="molecule type" value="Genomic_DNA"/>
</dbReference>
<sequence length="457" mass="49610">MFKLAWWKDESNVKGANALVGFLKVVVPLLVVSGATVAGWFGWQKQQTPSAPPPAAVSAPAPSMNITADNGSAVQTGSGTQVLTGANSTVTIGFSEQAFFDQLDKREAQLRADLTQASEAERTLLESQLQAVSAQKDDIDTAYKETLAELAALRATLETFKGQVGETELAAAQSAVTEGDRGVADQVLSQAADAGDARTAARASFARAKIAEQEFRWADAAALYARAAELDPTYENLVKAREMAWRIDDLDASLRFGAQLVEVAEASAGPADLSKAYNEYGLSLNNADQFAASRDMFQKAADLTANTFGEMNPEYATTISNLAEAWHDLGDLEKAEELYRKVLEIDRATIGDESANYAVTVQSLADLLYELERFDEAKQLYEEAYAVRSVALEDGHPDMAESMGTMAYVLWERGEIDKARDLHKRALALATQTLGPDHSTTVLIREDHDEFMEEEGE</sequence>
<feature type="transmembrane region" description="Helical" evidence="5">
    <location>
        <begin position="21"/>
        <end position="43"/>
    </location>
</feature>
<keyword evidence="5" id="KW-0472">Membrane</keyword>
<organism evidence="6 7">
    <name type="scientific">Litoreibacter ponti</name>
    <dbReference type="NCBI Taxonomy" id="1510457"/>
    <lineage>
        <taxon>Bacteria</taxon>
        <taxon>Pseudomonadati</taxon>
        <taxon>Pseudomonadota</taxon>
        <taxon>Alphaproteobacteria</taxon>
        <taxon>Rhodobacterales</taxon>
        <taxon>Roseobacteraceae</taxon>
        <taxon>Litoreibacter</taxon>
    </lineage>
</organism>
<gene>
    <name evidence="6" type="ORF">C8N43_2868</name>
</gene>
<name>A0A2T6BDB5_9RHOB</name>
<evidence type="ECO:0000256" key="3">
    <source>
        <dbReference type="PROSITE-ProRule" id="PRU00339"/>
    </source>
</evidence>
<evidence type="ECO:0000256" key="1">
    <source>
        <dbReference type="ARBA" id="ARBA00022737"/>
    </source>
</evidence>
<keyword evidence="1" id="KW-0677">Repeat</keyword>
<evidence type="ECO:0000313" key="7">
    <source>
        <dbReference type="Proteomes" id="UP000243978"/>
    </source>
</evidence>
<dbReference type="RefSeq" id="WP_158269989.1">
    <property type="nucleotide sequence ID" value="NZ_QBKS01000002.1"/>
</dbReference>
<keyword evidence="5" id="KW-0812">Transmembrane</keyword>
<evidence type="ECO:0000313" key="6">
    <source>
        <dbReference type="EMBL" id="PTX54063.1"/>
    </source>
</evidence>
<comment type="caution">
    <text evidence="6">The sequence shown here is derived from an EMBL/GenBank/DDBJ whole genome shotgun (WGS) entry which is preliminary data.</text>
</comment>
<dbReference type="Pfam" id="PF13424">
    <property type="entry name" value="TPR_12"/>
    <property type="match status" value="1"/>
</dbReference>
<dbReference type="PANTHER" id="PTHR45641">
    <property type="entry name" value="TETRATRICOPEPTIDE REPEAT PROTEIN (AFU_ORTHOLOGUE AFUA_6G03870)"/>
    <property type="match status" value="1"/>
</dbReference>
<accession>A0A2T6BDB5</accession>
<dbReference type="Proteomes" id="UP000243978">
    <property type="component" value="Unassembled WGS sequence"/>
</dbReference>
<dbReference type="SMART" id="SM00028">
    <property type="entry name" value="TPR"/>
    <property type="match status" value="5"/>
</dbReference>
<dbReference type="OrthoDB" id="9787760at2"/>